<evidence type="ECO:0000256" key="3">
    <source>
        <dbReference type="ARBA" id="ARBA00022989"/>
    </source>
</evidence>
<protein>
    <submittedName>
        <fullName evidence="6">DUF1232 domain-containing protein</fullName>
    </submittedName>
</protein>
<name>A0ABX3KXX8_9PAST</name>
<dbReference type="Proteomes" id="UP000188820">
    <property type="component" value="Unassembled WGS sequence"/>
</dbReference>
<proteinExistence type="predicted"/>
<dbReference type="RefSeq" id="WP_077463117.1">
    <property type="nucleotide sequence ID" value="NZ_MLAA01000021.1"/>
</dbReference>
<accession>A0ABX3KXX8</accession>
<evidence type="ECO:0000313" key="6">
    <source>
        <dbReference type="EMBL" id="OOF69929.1"/>
    </source>
</evidence>
<evidence type="ECO:0000313" key="7">
    <source>
        <dbReference type="Proteomes" id="UP000188820"/>
    </source>
</evidence>
<sequence length="51" mass="5688">MKKTKWLKIALILIYLLSPVDILPEALLGPLGLVDDIAAVMLLIQLLFKKT</sequence>
<feature type="domain" description="DUF1232" evidence="5">
    <location>
        <begin position="6"/>
        <end position="42"/>
    </location>
</feature>
<keyword evidence="4" id="KW-0472">Membrane</keyword>
<gene>
    <name evidence="6" type="ORF">BKG89_04955</name>
</gene>
<keyword evidence="2" id="KW-0812">Transmembrane</keyword>
<dbReference type="InterPro" id="IPR010652">
    <property type="entry name" value="DUF1232"/>
</dbReference>
<comment type="caution">
    <text evidence="6">The sequence shown here is derived from an EMBL/GenBank/DDBJ whole genome shotgun (WGS) entry which is preliminary data.</text>
</comment>
<keyword evidence="7" id="KW-1185">Reference proteome</keyword>
<dbReference type="EMBL" id="MLAA01000021">
    <property type="protein sequence ID" value="OOF69929.1"/>
    <property type="molecule type" value="Genomic_DNA"/>
</dbReference>
<reference evidence="6 7" key="1">
    <citation type="submission" date="2016-10" db="EMBL/GenBank/DDBJ databases">
        <title>Rodentibacter gen. nov. and new species.</title>
        <authorList>
            <person name="Christensen H."/>
        </authorList>
    </citation>
    <scope>NUCLEOTIDE SEQUENCE [LARGE SCALE GENOMIC DNA]</scope>
    <source>
        <strain evidence="6 7">1998236014</strain>
    </source>
</reference>
<evidence type="ECO:0000259" key="5">
    <source>
        <dbReference type="Pfam" id="PF06803"/>
    </source>
</evidence>
<comment type="subcellular location">
    <subcellularLocation>
        <location evidence="1">Endomembrane system</location>
        <topology evidence="1">Multi-pass membrane protein</topology>
    </subcellularLocation>
</comment>
<dbReference type="Pfam" id="PF06803">
    <property type="entry name" value="DUF1232"/>
    <property type="match status" value="1"/>
</dbReference>
<keyword evidence="3" id="KW-1133">Transmembrane helix</keyword>
<evidence type="ECO:0000256" key="1">
    <source>
        <dbReference type="ARBA" id="ARBA00004127"/>
    </source>
</evidence>
<evidence type="ECO:0000256" key="2">
    <source>
        <dbReference type="ARBA" id="ARBA00022692"/>
    </source>
</evidence>
<organism evidence="6 7">
    <name type="scientific">Rodentibacter caecimuris</name>
    <dbReference type="NCBI Taxonomy" id="1796644"/>
    <lineage>
        <taxon>Bacteria</taxon>
        <taxon>Pseudomonadati</taxon>
        <taxon>Pseudomonadota</taxon>
        <taxon>Gammaproteobacteria</taxon>
        <taxon>Pasteurellales</taxon>
        <taxon>Pasteurellaceae</taxon>
        <taxon>Rodentibacter</taxon>
    </lineage>
</organism>
<evidence type="ECO:0000256" key="4">
    <source>
        <dbReference type="ARBA" id="ARBA00023136"/>
    </source>
</evidence>